<protein>
    <submittedName>
        <fullName evidence="15">Cytochrome b</fullName>
    </submittedName>
</protein>
<sequence>MPWKNTSSRYGTVSIALHWLTVLVLIGVYACINLTDLFAKGSAPREALKDGHFMLGLAVLALMAPRLFNRVLGETPAVAPPLPRWQQGLASAMHIALYVFLVAMPLLGWLTLSASGKPIPFFGIQLPALLAENKDLGKQLKEVHEALGTLGYFLVGAHALAALFHHFITRDNTLLRMWPQRR</sequence>
<gene>
    <name evidence="15" type="ORF">DY262_21080</name>
</gene>
<feature type="transmembrane region" description="Helical" evidence="13">
    <location>
        <begin position="88"/>
        <end position="112"/>
    </location>
</feature>
<keyword evidence="8" id="KW-0249">Electron transport</keyword>
<evidence type="ECO:0000256" key="5">
    <source>
        <dbReference type="ARBA" id="ARBA00022617"/>
    </source>
</evidence>
<keyword evidence="4" id="KW-1003">Cell membrane</keyword>
<evidence type="ECO:0000256" key="7">
    <source>
        <dbReference type="ARBA" id="ARBA00022723"/>
    </source>
</evidence>
<comment type="caution">
    <text evidence="15">The sequence shown here is derived from an EMBL/GenBank/DDBJ whole genome shotgun (WGS) entry which is preliminary data.</text>
</comment>
<feature type="transmembrane region" description="Helical" evidence="13">
    <location>
        <begin position="15"/>
        <end position="39"/>
    </location>
</feature>
<feature type="transmembrane region" description="Helical" evidence="13">
    <location>
        <begin position="146"/>
        <end position="168"/>
    </location>
</feature>
<evidence type="ECO:0000313" key="15">
    <source>
        <dbReference type="EMBL" id="RFP75585.1"/>
    </source>
</evidence>
<evidence type="ECO:0000256" key="3">
    <source>
        <dbReference type="ARBA" id="ARBA00022448"/>
    </source>
</evidence>
<dbReference type="SUPFAM" id="SSF81342">
    <property type="entry name" value="Transmembrane di-heme cytochromes"/>
    <property type="match status" value="1"/>
</dbReference>
<keyword evidence="10" id="KW-0408">Iron</keyword>
<evidence type="ECO:0000256" key="13">
    <source>
        <dbReference type="SAM" id="Phobius"/>
    </source>
</evidence>
<comment type="subcellular location">
    <subcellularLocation>
        <location evidence="2">Cell membrane</location>
        <topology evidence="2">Multi-pass membrane protein</topology>
    </subcellularLocation>
</comment>
<name>A0A372EDT5_9BURK</name>
<evidence type="ECO:0000256" key="9">
    <source>
        <dbReference type="ARBA" id="ARBA00022989"/>
    </source>
</evidence>
<dbReference type="GO" id="GO:0022904">
    <property type="term" value="P:respiratory electron transport chain"/>
    <property type="evidence" value="ECO:0007669"/>
    <property type="project" value="InterPro"/>
</dbReference>
<dbReference type="GO" id="GO:0005886">
    <property type="term" value="C:plasma membrane"/>
    <property type="evidence" value="ECO:0007669"/>
    <property type="project" value="UniProtKB-SubCell"/>
</dbReference>
<comment type="similarity">
    <text evidence="12">Belongs to the cytochrome b561 family.</text>
</comment>
<dbReference type="Pfam" id="PF01292">
    <property type="entry name" value="Ni_hydr_CYTB"/>
    <property type="match status" value="1"/>
</dbReference>
<dbReference type="PANTHER" id="PTHR30529">
    <property type="entry name" value="CYTOCHROME B561"/>
    <property type="match status" value="1"/>
</dbReference>
<keyword evidence="11 13" id="KW-0472">Membrane</keyword>
<dbReference type="InterPro" id="IPR016174">
    <property type="entry name" value="Di-haem_cyt_TM"/>
</dbReference>
<organism evidence="15 16">
    <name type="scientific">Hydrogenophaga borbori</name>
    <dbReference type="NCBI Taxonomy" id="2294117"/>
    <lineage>
        <taxon>Bacteria</taxon>
        <taxon>Pseudomonadati</taxon>
        <taxon>Pseudomonadota</taxon>
        <taxon>Betaproteobacteria</taxon>
        <taxon>Burkholderiales</taxon>
        <taxon>Comamonadaceae</taxon>
        <taxon>Hydrogenophaga</taxon>
    </lineage>
</organism>
<keyword evidence="3" id="KW-0813">Transport</keyword>
<dbReference type="Proteomes" id="UP000261931">
    <property type="component" value="Unassembled WGS sequence"/>
</dbReference>
<evidence type="ECO:0000313" key="16">
    <source>
        <dbReference type="Proteomes" id="UP000261931"/>
    </source>
</evidence>
<dbReference type="GO" id="GO:0046872">
    <property type="term" value="F:metal ion binding"/>
    <property type="evidence" value="ECO:0007669"/>
    <property type="project" value="UniProtKB-KW"/>
</dbReference>
<evidence type="ECO:0000256" key="8">
    <source>
        <dbReference type="ARBA" id="ARBA00022982"/>
    </source>
</evidence>
<evidence type="ECO:0000256" key="2">
    <source>
        <dbReference type="ARBA" id="ARBA00004651"/>
    </source>
</evidence>
<dbReference type="PANTHER" id="PTHR30529:SF3">
    <property type="entry name" value="CYTOCHROME B561 HOMOLOG 1"/>
    <property type="match status" value="1"/>
</dbReference>
<evidence type="ECO:0000256" key="11">
    <source>
        <dbReference type="ARBA" id="ARBA00023136"/>
    </source>
</evidence>
<evidence type="ECO:0000259" key="14">
    <source>
        <dbReference type="Pfam" id="PF01292"/>
    </source>
</evidence>
<evidence type="ECO:0000256" key="6">
    <source>
        <dbReference type="ARBA" id="ARBA00022692"/>
    </source>
</evidence>
<dbReference type="PROSITE" id="PS51257">
    <property type="entry name" value="PROKAR_LIPOPROTEIN"/>
    <property type="match status" value="1"/>
</dbReference>
<evidence type="ECO:0000256" key="4">
    <source>
        <dbReference type="ARBA" id="ARBA00022475"/>
    </source>
</evidence>
<comment type="cofactor">
    <cofactor evidence="1">
        <name>heme b</name>
        <dbReference type="ChEBI" id="CHEBI:60344"/>
    </cofactor>
</comment>
<evidence type="ECO:0000256" key="12">
    <source>
        <dbReference type="ARBA" id="ARBA00037975"/>
    </source>
</evidence>
<keyword evidence="16" id="KW-1185">Reference proteome</keyword>
<keyword evidence="9 13" id="KW-1133">Transmembrane helix</keyword>
<keyword evidence="6 13" id="KW-0812">Transmembrane</keyword>
<dbReference type="EMBL" id="QVLS01000019">
    <property type="protein sequence ID" value="RFP75585.1"/>
    <property type="molecule type" value="Genomic_DNA"/>
</dbReference>
<keyword evidence="7" id="KW-0479">Metal-binding</keyword>
<dbReference type="InterPro" id="IPR052168">
    <property type="entry name" value="Cytochrome_b561_oxidase"/>
</dbReference>
<feature type="transmembrane region" description="Helical" evidence="13">
    <location>
        <begin position="51"/>
        <end position="68"/>
    </location>
</feature>
<dbReference type="GO" id="GO:0020037">
    <property type="term" value="F:heme binding"/>
    <property type="evidence" value="ECO:0007669"/>
    <property type="project" value="TreeGrafter"/>
</dbReference>
<dbReference type="GO" id="GO:0009055">
    <property type="term" value="F:electron transfer activity"/>
    <property type="evidence" value="ECO:0007669"/>
    <property type="project" value="InterPro"/>
</dbReference>
<proteinExistence type="inferred from homology"/>
<evidence type="ECO:0000256" key="10">
    <source>
        <dbReference type="ARBA" id="ARBA00023004"/>
    </source>
</evidence>
<dbReference type="InterPro" id="IPR011577">
    <property type="entry name" value="Cyt_b561_bac/Ni-Hgenase"/>
</dbReference>
<reference evidence="15 16" key="1">
    <citation type="submission" date="2018-08" db="EMBL/GenBank/DDBJ databases">
        <title>Hydrogenophaga sp. LA-38 isolated from sludge.</title>
        <authorList>
            <person name="Im W.-T."/>
        </authorList>
    </citation>
    <scope>NUCLEOTIDE SEQUENCE [LARGE SCALE GENOMIC DNA]</scope>
    <source>
        <strain evidence="15 16">LA-38</strain>
    </source>
</reference>
<feature type="domain" description="Cytochrome b561 bacterial/Ni-hydrogenase" evidence="14">
    <location>
        <begin position="9"/>
        <end position="179"/>
    </location>
</feature>
<keyword evidence="5" id="KW-0349">Heme</keyword>
<dbReference type="AlphaFoldDB" id="A0A372EDT5"/>
<accession>A0A372EDT5</accession>
<evidence type="ECO:0000256" key="1">
    <source>
        <dbReference type="ARBA" id="ARBA00001970"/>
    </source>
</evidence>